<protein>
    <recommendedName>
        <fullName evidence="2 7">Aminomethyltransferase</fullName>
        <ecNumber evidence="2 7">2.1.2.10</ecNumber>
    </recommendedName>
    <alternativeName>
        <fullName evidence="5 7">Glycine cleavage system T protein</fullName>
    </alternativeName>
</protein>
<dbReference type="FunFam" id="4.10.1250.10:FF:000001">
    <property type="entry name" value="Aminomethyltransferase"/>
    <property type="match status" value="1"/>
</dbReference>
<evidence type="ECO:0000256" key="7">
    <source>
        <dbReference type="HAMAP-Rule" id="MF_00259"/>
    </source>
</evidence>
<dbReference type="InterPro" id="IPR013977">
    <property type="entry name" value="GcvT_C"/>
</dbReference>
<feature type="domain" description="GCVT N-terminal" evidence="9">
    <location>
        <begin position="9"/>
        <end position="266"/>
    </location>
</feature>
<evidence type="ECO:0000256" key="5">
    <source>
        <dbReference type="ARBA" id="ARBA00031395"/>
    </source>
</evidence>
<dbReference type="HAMAP" id="MF_00259">
    <property type="entry name" value="GcvT"/>
    <property type="match status" value="1"/>
</dbReference>
<sequence length="365" mass="40325">MSILKRTPLYDAHLAAGAKMVEFGGWQMPIQYEGILKEHQAVRTAAGLFDVSHMGEIEIAGVGARNLLQRLITNDVERLKPGCALYSPLCNPAGGTIDDLLVYQLEHNRYLLVVNASNIDKDYRWLQNQAVDQEDVTMQNVSEVTCQLALQGPVAEKVLQRLTAINLNEIKYFCFVYGLVEGVQCLISRTGYTGEDGFELYFASEHAETLWHAILTAGQGEGVQPVGLGARDTLRFEACLALYGHELTDEISPLMAGLGWTVKLNKPDFIGREALSKEKAGISHRLVGLEMIERGIPRQGYLLQKEGQEIGWVTSGTFAPTLAKNLGLAYVLAQYAESGSEVDVMIRNKPVKARIVPKPFYKRGV</sequence>
<dbReference type="GO" id="GO:0005829">
    <property type="term" value="C:cytosol"/>
    <property type="evidence" value="ECO:0007669"/>
    <property type="project" value="TreeGrafter"/>
</dbReference>
<dbReference type="GO" id="GO:0008483">
    <property type="term" value="F:transaminase activity"/>
    <property type="evidence" value="ECO:0007669"/>
    <property type="project" value="UniProtKB-KW"/>
</dbReference>
<evidence type="ECO:0000256" key="1">
    <source>
        <dbReference type="ARBA" id="ARBA00008609"/>
    </source>
</evidence>
<dbReference type="EC" id="2.1.2.10" evidence="2 7"/>
<evidence type="ECO:0000256" key="8">
    <source>
        <dbReference type="PIRSR" id="PIRSR006487-1"/>
    </source>
</evidence>
<dbReference type="EMBL" id="FRAR01000006">
    <property type="protein sequence ID" value="SHK09329.1"/>
    <property type="molecule type" value="Genomic_DNA"/>
</dbReference>
<organism evidence="11 12">
    <name type="scientific">Desulforamulus aeronauticus DSM 10349</name>
    <dbReference type="NCBI Taxonomy" id="1121421"/>
    <lineage>
        <taxon>Bacteria</taxon>
        <taxon>Bacillati</taxon>
        <taxon>Bacillota</taxon>
        <taxon>Clostridia</taxon>
        <taxon>Eubacteriales</taxon>
        <taxon>Peptococcaceae</taxon>
        <taxon>Desulforamulus</taxon>
    </lineage>
</organism>
<evidence type="ECO:0000313" key="11">
    <source>
        <dbReference type="EMBL" id="SHK09329.1"/>
    </source>
</evidence>
<dbReference type="Gene3D" id="2.40.30.110">
    <property type="entry name" value="Aminomethyltransferase beta-barrel domains"/>
    <property type="match status" value="1"/>
</dbReference>
<evidence type="ECO:0000256" key="4">
    <source>
        <dbReference type="ARBA" id="ARBA00022679"/>
    </source>
</evidence>
<comment type="catalytic activity">
    <reaction evidence="6 7">
        <text>N(6)-[(R)-S(8)-aminomethyldihydrolipoyl]-L-lysyl-[protein] + (6S)-5,6,7,8-tetrahydrofolate = N(6)-[(R)-dihydrolipoyl]-L-lysyl-[protein] + (6R)-5,10-methylene-5,6,7,8-tetrahydrofolate + NH4(+)</text>
        <dbReference type="Rhea" id="RHEA:16945"/>
        <dbReference type="Rhea" id="RHEA-COMP:10475"/>
        <dbReference type="Rhea" id="RHEA-COMP:10492"/>
        <dbReference type="ChEBI" id="CHEBI:15636"/>
        <dbReference type="ChEBI" id="CHEBI:28938"/>
        <dbReference type="ChEBI" id="CHEBI:57453"/>
        <dbReference type="ChEBI" id="CHEBI:83100"/>
        <dbReference type="ChEBI" id="CHEBI:83143"/>
        <dbReference type="EC" id="2.1.2.10"/>
    </reaction>
</comment>
<name>A0A1M6PMZ2_9FIRM</name>
<dbReference type="Proteomes" id="UP000183997">
    <property type="component" value="Unassembled WGS sequence"/>
</dbReference>
<dbReference type="InterPro" id="IPR029043">
    <property type="entry name" value="GcvT/YgfZ_C"/>
</dbReference>
<evidence type="ECO:0000256" key="3">
    <source>
        <dbReference type="ARBA" id="ARBA00022576"/>
    </source>
</evidence>
<keyword evidence="11" id="KW-0489">Methyltransferase</keyword>
<dbReference type="Pfam" id="PF01571">
    <property type="entry name" value="GCV_T"/>
    <property type="match status" value="1"/>
</dbReference>
<dbReference type="InterPro" id="IPR006222">
    <property type="entry name" value="GCVT_N"/>
</dbReference>
<dbReference type="InterPro" id="IPR022903">
    <property type="entry name" value="GcvT_bac"/>
</dbReference>
<dbReference type="SUPFAM" id="SSF101790">
    <property type="entry name" value="Aminomethyltransferase beta-barrel domain"/>
    <property type="match status" value="1"/>
</dbReference>
<dbReference type="Gene3D" id="3.30.1360.120">
    <property type="entry name" value="Probable tRNA modification gtpase trme, domain 1"/>
    <property type="match status" value="1"/>
</dbReference>
<dbReference type="GO" id="GO:0019464">
    <property type="term" value="P:glycine decarboxylation via glycine cleavage system"/>
    <property type="evidence" value="ECO:0007669"/>
    <property type="project" value="UniProtKB-UniRule"/>
</dbReference>
<evidence type="ECO:0000256" key="2">
    <source>
        <dbReference type="ARBA" id="ARBA00012616"/>
    </source>
</evidence>
<dbReference type="Pfam" id="PF08669">
    <property type="entry name" value="GCV_T_C"/>
    <property type="match status" value="1"/>
</dbReference>
<dbReference type="FunFam" id="2.40.30.110:FF:000003">
    <property type="entry name" value="Aminomethyltransferase"/>
    <property type="match status" value="1"/>
</dbReference>
<dbReference type="PIRSF" id="PIRSF006487">
    <property type="entry name" value="GcvT"/>
    <property type="match status" value="1"/>
</dbReference>
<dbReference type="InterPro" id="IPR027266">
    <property type="entry name" value="TrmE/GcvT-like"/>
</dbReference>
<gene>
    <name evidence="7" type="primary">gcvT</name>
    <name evidence="11" type="ORF">SAMN02745123_00682</name>
</gene>
<dbReference type="SUPFAM" id="SSF103025">
    <property type="entry name" value="Folate-binding domain"/>
    <property type="match status" value="1"/>
</dbReference>
<evidence type="ECO:0000259" key="9">
    <source>
        <dbReference type="Pfam" id="PF01571"/>
    </source>
</evidence>
<feature type="binding site" evidence="8">
    <location>
        <position position="199"/>
    </location>
    <ligand>
        <name>substrate</name>
    </ligand>
</feature>
<keyword evidence="12" id="KW-1185">Reference proteome</keyword>
<dbReference type="PANTHER" id="PTHR43757">
    <property type="entry name" value="AMINOMETHYLTRANSFERASE"/>
    <property type="match status" value="1"/>
</dbReference>
<evidence type="ECO:0000256" key="6">
    <source>
        <dbReference type="ARBA" id="ARBA00047665"/>
    </source>
</evidence>
<dbReference type="OrthoDB" id="9774591at2"/>
<evidence type="ECO:0000313" key="12">
    <source>
        <dbReference type="Proteomes" id="UP000183997"/>
    </source>
</evidence>
<feature type="domain" description="Aminomethyltransferase C-terminal" evidence="10">
    <location>
        <begin position="285"/>
        <end position="362"/>
    </location>
</feature>
<dbReference type="NCBIfam" id="TIGR00528">
    <property type="entry name" value="gcvT"/>
    <property type="match status" value="1"/>
</dbReference>
<dbReference type="Gene3D" id="4.10.1250.10">
    <property type="entry name" value="Aminomethyltransferase fragment"/>
    <property type="match status" value="1"/>
</dbReference>
<dbReference type="GO" id="GO:0008168">
    <property type="term" value="F:methyltransferase activity"/>
    <property type="evidence" value="ECO:0007669"/>
    <property type="project" value="UniProtKB-KW"/>
</dbReference>
<keyword evidence="3 7" id="KW-0032">Aminotransferase</keyword>
<dbReference type="InterPro" id="IPR028896">
    <property type="entry name" value="GcvT/YgfZ/DmdA"/>
</dbReference>
<dbReference type="RefSeq" id="WP_072910948.1">
    <property type="nucleotide sequence ID" value="NZ_FRAR01000006.1"/>
</dbReference>
<dbReference type="GO" id="GO:0032259">
    <property type="term" value="P:methylation"/>
    <property type="evidence" value="ECO:0007669"/>
    <property type="project" value="UniProtKB-KW"/>
</dbReference>
<dbReference type="Gene3D" id="3.30.70.1400">
    <property type="entry name" value="Aminomethyltransferase beta-barrel domains"/>
    <property type="match status" value="1"/>
</dbReference>
<dbReference type="InterPro" id="IPR006223">
    <property type="entry name" value="GcvT"/>
</dbReference>
<comment type="function">
    <text evidence="7">The glycine cleavage system catalyzes the degradation of glycine.</text>
</comment>
<proteinExistence type="inferred from homology"/>
<dbReference type="NCBIfam" id="NF001567">
    <property type="entry name" value="PRK00389.1"/>
    <property type="match status" value="1"/>
</dbReference>
<accession>A0A1M6PMZ2</accession>
<comment type="subunit">
    <text evidence="7">The glycine cleavage system is composed of four proteins: P, T, L and H.</text>
</comment>
<keyword evidence="4 7" id="KW-0808">Transferase</keyword>
<dbReference type="GO" id="GO:0005960">
    <property type="term" value="C:glycine cleavage complex"/>
    <property type="evidence" value="ECO:0007669"/>
    <property type="project" value="InterPro"/>
</dbReference>
<dbReference type="GO" id="GO:0004047">
    <property type="term" value="F:aminomethyltransferase activity"/>
    <property type="evidence" value="ECO:0007669"/>
    <property type="project" value="UniProtKB-UniRule"/>
</dbReference>
<dbReference type="AlphaFoldDB" id="A0A1M6PMZ2"/>
<evidence type="ECO:0000259" key="10">
    <source>
        <dbReference type="Pfam" id="PF08669"/>
    </source>
</evidence>
<dbReference type="STRING" id="1121421.SAMN02745123_00682"/>
<comment type="similarity">
    <text evidence="1 7">Belongs to the GcvT family.</text>
</comment>
<dbReference type="PANTHER" id="PTHR43757:SF2">
    <property type="entry name" value="AMINOMETHYLTRANSFERASE, MITOCHONDRIAL"/>
    <property type="match status" value="1"/>
</dbReference>
<dbReference type="FunFam" id="3.30.70.1400:FF:000001">
    <property type="entry name" value="Aminomethyltransferase"/>
    <property type="match status" value="1"/>
</dbReference>
<reference evidence="12" key="1">
    <citation type="submission" date="2016-11" db="EMBL/GenBank/DDBJ databases">
        <authorList>
            <person name="Varghese N."/>
            <person name="Submissions S."/>
        </authorList>
    </citation>
    <scope>NUCLEOTIDE SEQUENCE [LARGE SCALE GENOMIC DNA]</scope>
    <source>
        <strain evidence="12">DSM 10349</strain>
    </source>
</reference>